<reference evidence="2" key="1">
    <citation type="journal article" date="2019" name="Plant Biotechnol. J.">
        <title>Genome sequencing of the Australian wild diploid species Gossypium australe highlights disease resistance and delayed gland morphogenesis.</title>
        <authorList>
            <person name="Cai Y."/>
            <person name="Cai X."/>
            <person name="Wang Q."/>
            <person name="Wang P."/>
            <person name="Zhang Y."/>
            <person name="Cai C."/>
            <person name="Xu Y."/>
            <person name="Wang K."/>
            <person name="Zhou Z."/>
            <person name="Wang C."/>
            <person name="Geng S."/>
            <person name="Li B."/>
            <person name="Dong Q."/>
            <person name="Hou Y."/>
            <person name="Wang H."/>
            <person name="Ai P."/>
            <person name="Liu Z."/>
            <person name="Yi F."/>
            <person name="Sun M."/>
            <person name="An G."/>
            <person name="Cheng J."/>
            <person name="Zhang Y."/>
            <person name="Shi Q."/>
            <person name="Xie Y."/>
            <person name="Shi X."/>
            <person name="Chang Y."/>
            <person name="Huang F."/>
            <person name="Chen Y."/>
            <person name="Hong S."/>
            <person name="Mi L."/>
            <person name="Sun Q."/>
            <person name="Zhang L."/>
            <person name="Zhou B."/>
            <person name="Peng R."/>
            <person name="Zhang X."/>
            <person name="Liu F."/>
        </authorList>
    </citation>
    <scope>NUCLEOTIDE SEQUENCE [LARGE SCALE GENOMIC DNA]</scope>
    <source>
        <strain evidence="2">cv. PA1801</strain>
    </source>
</reference>
<dbReference type="AlphaFoldDB" id="A0A5B6WI21"/>
<keyword evidence="2" id="KW-1185">Reference proteome</keyword>
<comment type="caution">
    <text evidence="1">The sequence shown here is derived from an EMBL/GenBank/DDBJ whole genome shotgun (WGS) entry which is preliminary data.</text>
</comment>
<accession>A0A5B6WI21</accession>
<name>A0A5B6WI21_9ROSI</name>
<evidence type="ECO:0000313" key="1">
    <source>
        <dbReference type="EMBL" id="KAA3480816.1"/>
    </source>
</evidence>
<dbReference type="EMBL" id="SMMG02000003">
    <property type="protein sequence ID" value="KAA3480816.1"/>
    <property type="molecule type" value="Genomic_DNA"/>
</dbReference>
<dbReference type="Proteomes" id="UP000325315">
    <property type="component" value="Unassembled WGS sequence"/>
</dbReference>
<evidence type="ECO:0000313" key="2">
    <source>
        <dbReference type="Proteomes" id="UP000325315"/>
    </source>
</evidence>
<gene>
    <name evidence="1" type="ORF">EPI10_021228</name>
</gene>
<sequence length="92" mass="10734">MALSVRDIEYITYCARYRVFSGIPCKDFKVSSDSGIIGDYVILSSHHFGIFELFIWSYGMYRIMCAYGLYYEICGIGVMLVNWEQNDLRMEV</sequence>
<protein>
    <submittedName>
        <fullName evidence="1">Cobalt transport CbiM</fullName>
    </submittedName>
</protein>
<organism evidence="1 2">
    <name type="scientific">Gossypium australe</name>
    <dbReference type="NCBI Taxonomy" id="47621"/>
    <lineage>
        <taxon>Eukaryota</taxon>
        <taxon>Viridiplantae</taxon>
        <taxon>Streptophyta</taxon>
        <taxon>Embryophyta</taxon>
        <taxon>Tracheophyta</taxon>
        <taxon>Spermatophyta</taxon>
        <taxon>Magnoliopsida</taxon>
        <taxon>eudicotyledons</taxon>
        <taxon>Gunneridae</taxon>
        <taxon>Pentapetalae</taxon>
        <taxon>rosids</taxon>
        <taxon>malvids</taxon>
        <taxon>Malvales</taxon>
        <taxon>Malvaceae</taxon>
        <taxon>Malvoideae</taxon>
        <taxon>Gossypium</taxon>
    </lineage>
</organism>
<proteinExistence type="predicted"/>